<dbReference type="InterPro" id="IPR040855">
    <property type="entry name" value="ORC_WH_C"/>
</dbReference>
<organism evidence="3 4">
    <name type="scientific">Paxillus involutus ATCC 200175</name>
    <dbReference type="NCBI Taxonomy" id="664439"/>
    <lineage>
        <taxon>Eukaryota</taxon>
        <taxon>Fungi</taxon>
        <taxon>Dikarya</taxon>
        <taxon>Basidiomycota</taxon>
        <taxon>Agaricomycotina</taxon>
        <taxon>Agaricomycetes</taxon>
        <taxon>Agaricomycetidae</taxon>
        <taxon>Boletales</taxon>
        <taxon>Paxilineae</taxon>
        <taxon>Paxillaceae</taxon>
        <taxon>Paxillus</taxon>
    </lineage>
</organism>
<feature type="region of interest" description="Disordered" evidence="1">
    <location>
        <begin position="98"/>
        <end position="133"/>
    </location>
</feature>
<dbReference type="AlphaFoldDB" id="A0A0C9SWL4"/>
<evidence type="ECO:0000313" key="3">
    <source>
        <dbReference type="EMBL" id="KIJ07200.1"/>
    </source>
</evidence>
<proteinExistence type="predicted"/>
<dbReference type="EMBL" id="KN819982">
    <property type="protein sequence ID" value="KIJ07200.1"/>
    <property type="molecule type" value="Genomic_DNA"/>
</dbReference>
<keyword evidence="4" id="KW-1185">Reference proteome</keyword>
<dbReference type="InterPro" id="IPR020795">
    <property type="entry name" value="ORC3"/>
</dbReference>
<feature type="compositionally biased region" description="Acidic residues" evidence="1">
    <location>
        <begin position="120"/>
        <end position="132"/>
    </location>
</feature>
<dbReference type="CDD" id="cd20704">
    <property type="entry name" value="Orc3"/>
    <property type="match status" value="1"/>
</dbReference>
<dbReference type="PANTHER" id="PTHR12748">
    <property type="entry name" value="ORIGIN RECOGNITION COMPLEX SUBUNIT 3"/>
    <property type="match status" value="1"/>
</dbReference>
<dbReference type="GO" id="GO:0005664">
    <property type="term" value="C:nuclear origin of replication recognition complex"/>
    <property type="evidence" value="ECO:0007669"/>
    <property type="project" value="InterPro"/>
</dbReference>
<dbReference type="GO" id="GO:0006270">
    <property type="term" value="P:DNA replication initiation"/>
    <property type="evidence" value="ECO:0007669"/>
    <property type="project" value="TreeGrafter"/>
</dbReference>
<gene>
    <name evidence="3" type="ORF">PAXINDRAFT_90790</name>
</gene>
<name>A0A0C9SWL4_PAXIN</name>
<dbReference type="OrthoDB" id="10265211at2759"/>
<dbReference type="GO" id="GO:0003688">
    <property type="term" value="F:DNA replication origin binding"/>
    <property type="evidence" value="ECO:0007669"/>
    <property type="project" value="TreeGrafter"/>
</dbReference>
<evidence type="ECO:0000259" key="2">
    <source>
        <dbReference type="Pfam" id="PF18137"/>
    </source>
</evidence>
<feature type="domain" description="Origin recognition complex subunit 3 winged helix C-terminal" evidence="2">
    <location>
        <begin position="28"/>
        <end position="171"/>
    </location>
</feature>
<dbReference type="GO" id="GO:0031261">
    <property type="term" value="C:DNA replication preinitiation complex"/>
    <property type="evidence" value="ECO:0007669"/>
    <property type="project" value="TreeGrafter"/>
</dbReference>
<protein>
    <recommendedName>
        <fullName evidence="2">Origin recognition complex subunit 3 winged helix C-terminal domain-containing protein</fullName>
    </recommendedName>
</protein>
<dbReference type="PANTHER" id="PTHR12748:SF0">
    <property type="entry name" value="ORIGIN RECOGNITION COMPLEX SUBUNIT 3"/>
    <property type="match status" value="1"/>
</dbReference>
<reference evidence="3 4" key="1">
    <citation type="submission" date="2014-06" db="EMBL/GenBank/DDBJ databases">
        <authorList>
            <consortium name="DOE Joint Genome Institute"/>
            <person name="Kuo A."/>
            <person name="Kohler A."/>
            <person name="Nagy L.G."/>
            <person name="Floudas D."/>
            <person name="Copeland A."/>
            <person name="Barry K.W."/>
            <person name="Cichocki N."/>
            <person name="Veneault-Fourrey C."/>
            <person name="LaButti K."/>
            <person name="Lindquist E.A."/>
            <person name="Lipzen A."/>
            <person name="Lundell T."/>
            <person name="Morin E."/>
            <person name="Murat C."/>
            <person name="Sun H."/>
            <person name="Tunlid A."/>
            <person name="Henrissat B."/>
            <person name="Grigoriev I.V."/>
            <person name="Hibbett D.S."/>
            <person name="Martin F."/>
            <person name="Nordberg H.P."/>
            <person name="Cantor M.N."/>
            <person name="Hua S.X."/>
        </authorList>
    </citation>
    <scope>NUCLEOTIDE SEQUENCE [LARGE SCALE GENOMIC DNA]</scope>
    <source>
        <strain evidence="3 4">ATCC 200175</strain>
    </source>
</reference>
<dbReference type="Proteomes" id="UP000053647">
    <property type="component" value="Unassembled WGS sequence"/>
</dbReference>
<dbReference type="HOGENOM" id="CLU_1536159_0_0_1"/>
<accession>A0A0C9SWL4</accession>
<dbReference type="Pfam" id="PF18137">
    <property type="entry name" value="WHD_ORC"/>
    <property type="match status" value="1"/>
</dbReference>
<feature type="non-terminal residue" evidence="3">
    <location>
        <position position="1"/>
    </location>
</feature>
<dbReference type="GO" id="GO:0005656">
    <property type="term" value="C:nuclear pre-replicative complex"/>
    <property type="evidence" value="ECO:0007669"/>
    <property type="project" value="TreeGrafter"/>
</dbReference>
<reference evidence="4" key="2">
    <citation type="submission" date="2015-01" db="EMBL/GenBank/DDBJ databases">
        <title>Evolutionary Origins and Diversification of the Mycorrhizal Mutualists.</title>
        <authorList>
            <consortium name="DOE Joint Genome Institute"/>
            <consortium name="Mycorrhizal Genomics Consortium"/>
            <person name="Kohler A."/>
            <person name="Kuo A."/>
            <person name="Nagy L.G."/>
            <person name="Floudas D."/>
            <person name="Copeland A."/>
            <person name="Barry K.W."/>
            <person name="Cichocki N."/>
            <person name="Veneault-Fourrey C."/>
            <person name="LaButti K."/>
            <person name="Lindquist E.A."/>
            <person name="Lipzen A."/>
            <person name="Lundell T."/>
            <person name="Morin E."/>
            <person name="Murat C."/>
            <person name="Riley R."/>
            <person name="Ohm R."/>
            <person name="Sun H."/>
            <person name="Tunlid A."/>
            <person name="Henrissat B."/>
            <person name="Grigoriev I.V."/>
            <person name="Hibbett D.S."/>
            <person name="Martin F."/>
        </authorList>
    </citation>
    <scope>NUCLEOTIDE SEQUENCE [LARGE SCALE GENOMIC DNA]</scope>
    <source>
        <strain evidence="4">ATCC 200175</strain>
    </source>
</reference>
<evidence type="ECO:0000313" key="4">
    <source>
        <dbReference type="Proteomes" id="UP000053647"/>
    </source>
</evidence>
<evidence type="ECO:0000256" key="1">
    <source>
        <dbReference type="SAM" id="MobiDB-lite"/>
    </source>
</evidence>
<sequence>SLEESPLWDIWYTGSTPFPSELLNPSLRASVFSGLLHPQDYSASTIINGDDDDDEVLLDMPDTTIVFQRYLQAGKMINVYDWFESFSIVLEAQRRRARTRGLSEDAQTPSRKGKQRQTEEVEDYPEESEEDSEKWKMEVQARFIRALHELDYIGLIKHTGRKADHVMRTVFDVPG</sequence>